<dbReference type="Proteomes" id="UP000094526">
    <property type="component" value="Unassembled WGS sequence"/>
</dbReference>
<protein>
    <submittedName>
        <fullName evidence="1">Uncharacterized protein</fullName>
    </submittedName>
</protein>
<name>A0A1C1CCF6_9EURO</name>
<accession>A0A1C1CCF6</accession>
<dbReference type="VEuPathDB" id="FungiDB:CLCR_01316"/>
<reference evidence="2" key="1">
    <citation type="submission" date="2015-07" db="EMBL/GenBank/DDBJ databases">
        <authorList>
            <person name="Teixeira M.M."/>
            <person name="Souza R.C."/>
            <person name="Almeida L.G."/>
            <person name="Vicente V.A."/>
            <person name="de Hoog S."/>
            <person name="Bocca A.L."/>
            <person name="de Almeida S.R."/>
            <person name="Vasconcelos A.T."/>
            <person name="Felipe M.S."/>
        </authorList>
    </citation>
    <scope>NUCLEOTIDE SEQUENCE [LARGE SCALE GENOMIC DNA]</scope>
    <source>
        <strain evidence="2">KSF</strain>
    </source>
</reference>
<comment type="caution">
    <text evidence="1">The sequence shown here is derived from an EMBL/GenBank/DDBJ whole genome shotgun (WGS) entry which is preliminary data.</text>
</comment>
<gene>
    <name evidence="1" type="ORF">CLCR_01316</name>
</gene>
<dbReference type="EMBL" id="LGRB01000016">
    <property type="protein sequence ID" value="OCT46147.1"/>
    <property type="molecule type" value="Genomic_DNA"/>
</dbReference>
<dbReference type="AlphaFoldDB" id="A0A1C1CCF6"/>
<sequence length="218" mass="23895">MTRLEQTDAQLGMVQVGCRKRGCMGRDPHQDRGVRTQANRWPAALVDERVLVVHLGFGRVVVHRTTQAAQAAQAKGWRLGSGCFAGRFDTMACTGLRQGQGRRSVIGTPGLPSPPIVSGSIVKLKLIRAPVGRCAPRLPIHSLWASQFLTRPGFGPQQSRRAWKPIQHMSSSGPTTDNGNLEGIQTFLSRPDRPPCLFWTTRAPNARLVSRTMVIIDS</sequence>
<keyword evidence="2" id="KW-1185">Reference proteome</keyword>
<evidence type="ECO:0000313" key="2">
    <source>
        <dbReference type="Proteomes" id="UP000094526"/>
    </source>
</evidence>
<organism evidence="1 2">
    <name type="scientific">Cladophialophora carrionii</name>
    <dbReference type="NCBI Taxonomy" id="86049"/>
    <lineage>
        <taxon>Eukaryota</taxon>
        <taxon>Fungi</taxon>
        <taxon>Dikarya</taxon>
        <taxon>Ascomycota</taxon>
        <taxon>Pezizomycotina</taxon>
        <taxon>Eurotiomycetes</taxon>
        <taxon>Chaetothyriomycetidae</taxon>
        <taxon>Chaetothyriales</taxon>
        <taxon>Herpotrichiellaceae</taxon>
        <taxon>Cladophialophora</taxon>
    </lineage>
</organism>
<evidence type="ECO:0000313" key="1">
    <source>
        <dbReference type="EMBL" id="OCT46147.1"/>
    </source>
</evidence>
<proteinExistence type="predicted"/>